<organism evidence="1 2">
    <name type="scientific">[Clostridium] methylpentosum DSM 5476</name>
    <dbReference type="NCBI Taxonomy" id="537013"/>
    <lineage>
        <taxon>Bacteria</taxon>
        <taxon>Bacillati</taxon>
        <taxon>Bacillota</taxon>
        <taxon>Clostridia</taxon>
        <taxon>Eubacteriales</taxon>
        <taxon>Oscillospiraceae</taxon>
        <taxon>Oscillospiraceae incertae sedis</taxon>
    </lineage>
</organism>
<protein>
    <submittedName>
        <fullName evidence="1">Uncharacterized protein</fullName>
    </submittedName>
</protein>
<dbReference type="Proteomes" id="UP000003340">
    <property type="component" value="Unassembled WGS sequence"/>
</dbReference>
<dbReference type="STRING" id="537013.CLOSTMETH_01899"/>
<comment type="caution">
    <text evidence="1">The sequence shown here is derived from an EMBL/GenBank/DDBJ whole genome shotgun (WGS) entry which is preliminary data.</text>
</comment>
<proteinExistence type="predicted"/>
<dbReference type="AlphaFoldDB" id="C0EDH2"/>
<dbReference type="HOGENOM" id="CLU_3060211_0_0_9"/>
<reference evidence="1 2" key="1">
    <citation type="submission" date="2009-01" db="EMBL/GenBank/DDBJ databases">
        <authorList>
            <person name="Fulton L."/>
            <person name="Clifton S."/>
            <person name="Fulton B."/>
            <person name="Xu J."/>
            <person name="Minx P."/>
            <person name="Pepin K.H."/>
            <person name="Johnson M."/>
            <person name="Bhonagiri V."/>
            <person name="Nash W.E."/>
            <person name="Mardis E.R."/>
            <person name="Wilson R.K."/>
        </authorList>
    </citation>
    <scope>NUCLEOTIDE SEQUENCE [LARGE SCALE GENOMIC DNA]</scope>
    <source>
        <strain evidence="1 2">DSM 5476</strain>
    </source>
</reference>
<accession>C0EDH2</accession>
<evidence type="ECO:0000313" key="1">
    <source>
        <dbReference type="EMBL" id="EEG30458.1"/>
    </source>
</evidence>
<evidence type="ECO:0000313" key="2">
    <source>
        <dbReference type="Proteomes" id="UP000003340"/>
    </source>
</evidence>
<reference evidence="1 2" key="2">
    <citation type="submission" date="2009-02" db="EMBL/GenBank/DDBJ databases">
        <title>Draft genome sequence of Clostridium methylpentosum (DSM 5476).</title>
        <authorList>
            <person name="Sudarsanam P."/>
            <person name="Ley R."/>
            <person name="Guruge J."/>
            <person name="Turnbaugh P.J."/>
            <person name="Mahowald M."/>
            <person name="Liep D."/>
            <person name="Gordon J."/>
        </authorList>
    </citation>
    <scope>NUCLEOTIDE SEQUENCE [LARGE SCALE GENOMIC DNA]</scope>
    <source>
        <strain evidence="1 2">DSM 5476</strain>
    </source>
</reference>
<sequence length="53" mass="6318">MLFCTVWNLSFDLIFCSALSHLKWVKIRFRISSIRKGRQDLLTDWLCSQQAEI</sequence>
<dbReference type="EMBL" id="ACEC01000062">
    <property type="protein sequence ID" value="EEG30458.1"/>
    <property type="molecule type" value="Genomic_DNA"/>
</dbReference>
<keyword evidence="2" id="KW-1185">Reference proteome</keyword>
<name>C0EDH2_9FIRM</name>
<gene>
    <name evidence="1" type="ORF">CLOSTMETH_01899</name>
</gene>